<gene>
    <name evidence="1" type="ORF">HPB51_016198</name>
</gene>
<comment type="caution">
    <text evidence="1">The sequence shown here is derived from an EMBL/GenBank/DDBJ whole genome shotgun (WGS) entry which is preliminary data.</text>
</comment>
<dbReference type="VEuPathDB" id="VectorBase:LOC119167785"/>
<evidence type="ECO:0000313" key="2">
    <source>
        <dbReference type="Proteomes" id="UP000821866"/>
    </source>
</evidence>
<reference evidence="1" key="1">
    <citation type="journal article" date="2020" name="Cell">
        <title>Large-Scale Comparative Analyses of Tick Genomes Elucidate Their Genetic Diversity and Vector Capacities.</title>
        <authorList>
            <consortium name="Tick Genome and Microbiome Consortium (TIGMIC)"/>
            <person name="Jia N."/>
            <person name="Wang J."/>
            <person name="Shi W."/>
            <person name="Du L."/>
            <person name="Sun Y."/>
            <person name="Zhan W."/>
            <person name="Jiang J.F."/>
            <person name="Wang Q."/>
            <person name="Zhang B."/>
            <person name="Ji P."/>
            <person name="Bell-Sakyi L."/>
            <person name="Cui X.M."/>
            <person name="Yuan T.T."/>
            <person name="Jiang B.G."/>
            <person name="Yang W.F."/>
            <person name="Lam T.T."/>
            <person name="Chang Q.C."/>
            <person name="Ding S.J."/>
            <person name="Wang X.J."/>
            <person name="Zhu J.G."/>
            <person name="Ruan X.D."/>
            <person name="Zhao L."/>
            <person name="Wei J.T."/>
            <person name="Ye R.Z."/>
            <person name="Que T.C."/>
            <person name="Du C.H."/>
            <person name="Zhou Y.H."/>
            <person name="Cheng J.X."/>
            <person name="Dai P.F."/>
            <person name="Guo W.B."/>
            <person name="Han X.H."/>
            <person name="Huang E.J."/>
            <person name="Li L.F."/>
            <person name="Wei W."/>
            <person name="Gao Y.C."/>
            <person name="Liu J.Z."/>
            <person name="Shao H.Z."/>
            <person name="Wang X."/>
            <person name="Wang C.C."/>
            <person name="Yang T.C."/>
            <person name="Huo Q.B."/>
            <person name="Li W."/>
            <person name="Chen H.Y."/>
            <person name="Chen S.E."/>
            <person name="Zhou L.G."/>
            <person name="Ni X.B."/>
            <person name="Tian J.H."/>
            <person name="Sheng Y."/>
            <person name="Liu T."/>
            <person name="Pan Y.S."/>
            <person name="Xia L.Y."/>
            <person name="Li J."/>
            <person name="Zhao F."/>
            <person name="Cao W.C."/>
        </authorList>
    </citation>
    <scope>NUCLEOTIDE SEQUENCE</scope>
    <source>
        <strain evidence="1">Rmic-2018</strain>
    </source>
</reference>
<reference evidence="1" key="2">
    <citation type="submission" date="2021-09" db="EMBL/GenBank/DDBJ databases">
        <authorList>
            <person name="Jia N."/>
            <person name="Wang J."/>
            <person name="Shi W."/>
            <person name="Du L."/>
            <person name="Sun Y."/>
            <person name="Zhan W."/>
            <person name="Jiang J."/>
            <person name="Wang Q."/>
            <person name="Zhang B."/>
            <person name="Ji P."/>
            <person name="Sakyi L.B."/>
            <person name="Cui X."/>
            <person name="Yuan T."/>
            <person name="Jiang B."/>
            <person name="Yang W."/>
            <person name="Lam T.T.-Y."/>
            <person name="Chang Q."/>
            <person name="Ding S."/>
            <person name="Wang X."/>
            <person name="Zhu J."/>
            <person name="Ruan X."/>
            <person name="Zhao L."/>
            <person name="Wei J."/>
            <person name="Que T."/>
            <person name="Du C."/>
            <person name="Cheng J."/>
            <person name="Dai P."/>
            <person name="Han X."/>
            <person name="Huang E."/>
            <person name="Gao Y."/>
            <person name="Liu J."/>
            <person name="Shao H."/>
            <person name="Ye R."/>
            <person name="Li L."/>
            <person name="Wei W."/>
            <person name="Wang X."/>
            <person name="Wang C."/>
            <person name="Huo Q."/>
            <person name="Li W."/>
            <person name="Guo W."/>
            <person name="Chen H."/>
            <person name="Chen S."/>
            <person name="Zhou L."/>
            <person name="Zhou L."/>
            <person name="Ni X."/>
            <person name="Tian J."/>
            <person name="Zhou Y."/>
            <person name="Sheng Y."/>
            <person name="Liu T."/>
            <person name="Pan Y."/>
            <person name="Xia L."/>
            <person name="Li J."/>
            <person name="Zhao F."/>
            <person name="Cao W."/>
        </authorList>
    </citation>
    <scope>NUCLEOTIDE SEQUENCE</scope>
    <source>
        <strain evidence="1">Rmic-2018</strain>
        <tissue evidence="1">Larvae</tissue>
    </source>
</reference>
<proteinExistence type="predicted"/>
<evidence type="ECO:0000313" key="1">
    <source>
        <dbReference type="EMBL" id="KAH8028375.1"/>
    </source>
</evidence>
<dbReference type="AlphaFoldDB" id="A0A9J6E1D1"/>
<protein>
    <submittedName>
        <fullName evidence="1">Uncharacterized protein</fullName>
    </submittedName>
</protein>
<keyword evidence="2" id="KW-1185">Reference proteome</keyword>
<dbReference type="Proteomes" id="UP000821866">
    <property type="component" value="Chromosome 4"/>
</dbReference>
<name>A0A9J6E1D1_RHIMP</name>
<dbReference type="EMBL" id="JABSTU010000006">
    <property type="protein sequence ID" value="KAH8028375.1"/>
    <property type="molecule type" value="Genomic_DNA"/>
</dbReference>
<sequence length="189" mass="20573">MSLCVNAKRSYLELTIPPDKRMRRLGSIGGIGPSHCSTEGGPCVIPVLGGGEVYLAGAESLNESPAERERLVLQCRYMAAKHSGFVHLDDSDILPQATPEDTCEPIGNMDDEVNDTCFDSFLPSSIQILDYVAIDYHVVIAGSLTDDDILLITVPMMTAWMSRRDVVAPCRRPPKPSLSSRSSAFVFAQ</sequence>
<organism evidence="1 2">
    <name type="scientific">Rhipicephalus microplus</name>
    <name type="common">Cattle tick</name>
    <name type="synonym">Boophilus microplus</name>
    <dbReference type="NCBI Taxonomy" id="6941"/>
    <lineage>
        <taxon>Eukaryota</taxon>
        <taxon>Metazoa</taxon>
        <taxon>Ecdysozoa</taxon>
        <taxon>Arthropoda</taxon>
        <taxon>Chelicerata</taxon>
        <taxon>Arachnida</taxon>
        <taxon>Acari</taxon>
        <taxon>Parasitiformes</taxon>
        <taxon>Ixodida</taxon>
        <taxon>Ixodoidea</taxon>
        <taxon>Ixodidae</taxon>
        <taxon>Rhipicephalinae</taxon>
        <taxon>Rhipicephalus</taxon>
        <taxon>Boophilus</taxon>
    </lineage>
</organism>
<accession>A0A9J6E1D1</accession>